<dbReference type="Pfam" id="PF13407">
    <property type="entry name" value="Peripla_BP_4"/>
    <property type="match status" value="1"/>
</dbReference>
<proteinExistence type="predicted"/>
<dbReference type="InterPro" id="IPR000843">
    <property type="entry name" value="HTH_LacI"/>
</dbReference>
<dbReference type="PANTHER" id="PTHR30146:SF152">
    <property type="entry name" value="TRANSCRIPTIONAL REGULATORY PROTEIN"/>
    <property type="match status" value="1"/>
</dbReference>
<dbReference type="GeneID" id="68872597"/>
<dbReference type="SUPFAM" id="SSF53822">
    <property type="entry name" value="Periplasmic binding protein-like I"/>
    <property type="match status" value="1"/>
</dbReference>
<dbReference type="CDD" id="cd06307">
    <property type="entry name" value="PBP1_sugar_binding"/>
    <property type="match status" value="1"/>
</dbReference>
<dbReference type="GO" id="GO:0000976">
    <property type="term" value="F:transcription cis-regulatory region binding"/>
    <property type="evidence" value="ECO:0007669"/>
    <property type="project" value="TreeGrafter"/>
</dbReference>
<evidence type="ECO:0000256" key="3">
    <source>
        <dbReference type="ARBA" id="ARBA00023163"/>
    </source>
</evidence>
<keyword evidence="2" id="KW-0238">DNA-binding</keyword>
<protein>
    <submittedName>
        <fullName evidence="4">Uncharacterized protein</fullName>
    </submittedName>
</protein>
<dbReference type="OrthoDB" id="9805774at2"/>
<keyword evidence="3" id="KW-0804">Transcription</keyword>
<dbReference type="PANTHER" id="PTHR30146">
    <property type="entry name" value="LACI-RELATED TRANSCRIPTIONAL REPRESSOR"/>
    <property type="match status" value="1"/>
</dbReference>
<sequence>MSGPTVRDVAEVAQVSLATVDRVLNNRGGVSAKVVERVKAAVVQTGYVRNLAAANLSRRRIYRFCFVVPTGDTGFVALLHAALAQEQHRLREEQVVVQIVPTRPFDVEDQIAALRNLDCDAVAVMVSEAPEINEEIAALLAAGVRVVSLVADLPSSGRDAYVGPDNVMAGRTAAEFMGRFIKDTGNILMIAGSLAARDHSERLLGFQMVMQERYDGCTLLPAAQGADDAARVEQIVMDTARDRPIAGIYAIGAGNRGLVRAVGTLNPKPVTIVHELTQVSREALRTGTFDLVIDQDIRAGVIAAVGVMRDLTDSITPPADAGRIKLNIYSRENIQ</sequence>
<dbReference type="SUPFAM" id="SSF47413">
    <property type="entry name" value="lambda repressor-like DNA-binding domains"/>
    <property type="match status" value="1"/>
</dbReference>
<dbReference type="GO" id="GO:0003700">
    <property type="term" value="F:DNA-binding transcription factor activity"/>
    <property type="evidence" value="ECO:0007669"/>
    <property type="project" value="TreeGrafter"/>
</dbReference>
<reference evidence="4 5" key="1">
    <citation type="submission" date="2014-01" db="EMBL/GenBank/DDBJ databases">
        <title>Sulfitobacter sp. H3 (MCCC 1A00686) Genome Sequencing.</title>
        <authorList>
            <person name="Lai Q."/>
            <person name="Hong Z."/>
        </authorList>
    </citation>
    <scope>NUCLEOTIDE SEQUENCE [LARGE SCALE GENOMIC DNA]</scope>
    <source>
        <strain evidence="4 5">H3</strain>
    </source>
</reference>
<evidence type="ECO:0000313" key="4">
    <source>
        <dbReference type="EMBL" id="KEJ95180.1"/>
    </source>
</evidence>
<dbReference type="Gene3D" id="3.40.50.2300">
    <property type="match status" value="2"/>
</dbReference>
<gene>
    <name evidence="4" type="ORF">SUH3_21895</name>
</gene>
<comment type="caution">
    <text evidence="4">The sequence shown here is derived from an EMBL/GenBank/DDBJ whole genome shotgun (WGS) entry which is preliminary data.</text>
</comment>
<accession>A0A073IZZ2</accession>
<dbReference type="PROSITE" id="PS00356">
    <property type="entry name" value="HTH_LACI_1"/>
    <property type="match status" value="1"/>
</dbReference>
<dbReference type="InterPro" id="IPR025997">
    <property type="entry name" value="SBP_2_dom"/>
</dbReference>
<name>A0A073IZZ2_9RHOB</name>
<dbReference type="Pfam" id="PF00356">
    <property type="entry name" value="LacI"/>
    <property type="match status" value="1"/>
</dbReference>
<dbReference type="SMART" id="SM00354">
    <property type="entry name" value="HTH_LACI"/>
    <property type="match status" value="1"/>
</dbReference>
<dbReference type="CDD" id="cd01392">
    <property type="entry name" value="HTH_LacI"/>
    <property type="match status" value="1"/>
</dbReference>
<dbReference type="AlphaFoldDB" id="A0A073IZZ2"/>
<dbReference type="Proteomes" id="UP000027746">
    <property type="component" value="Unassembled WGS sequence"/>
</dbReference>
<keyword evidence="5" id="KW-1185">Reference proteome</keyword>
<dbReference type="InterPro" id="IPR028082">
    <property type="entry name" value="Peripla_BP_I"/>
</dbReference>
<evidence type="ECO:0000313" key="5">
    <source>
        <dbReference type="Proteomes" id="UP000027746"/>
    </source>
</evidence>
<keyword evidence="1" id="KW-0805">Transcription regulation</keyword>
<organism evidence="4 5">
    <name type="scientific">Pseudosulfitobacter pseudonitzschiae</name>
    <dbReference type="NCBI Taxonomy" id="1402135"/>
    <lineage>
        <taxon>Bacteria</taxon>
        <taxon>Pseudomonadati</taxon>
        <taxon>Pseudomonadota</taxon>
        <taxon>Alphaproteobacteria</taxon>
        <taxon>Rhodobacterales</taxon>
        <taxon>Roseobacteraceae</taxon>
        <taxon>Pseudosulfitobacter</taxon>
    </lineage>
</organism>
<dbReference type="Gene3D" id="1.10.260.40">
    <property type="entry name" value="lambda repressor-like DNA-binding domains"/>
    <property type="match status" value="1"/>
</dbReference>
<dbReference type="InterPro" id="IPR010982">
    <property type="entry name" value="Lambda_DNA-bd_dom_sf"/>
</dbReference>
<dbReference type="PROSITE" id="PS50932">
    <property type="entry name" value="HTH_LACI_2"/>
    <property type="match status" value="1"/>
</dbReference>
<evidence type="ECO:0000256" key="1">
    <source>
        <dbReference type="ARBA" id="ARBA00023015"/>
    </source>
</evidence>
<evidence type="ECO:0000256" key="2">
    <source>
        <dbReference type="ARBA" id="ARBA00023125"/>
    </source>
</evidence>
<dbReference type="EMBL" id="JAMD01000007">
    <property type="protein sequence ID" value="KEJ95180.1"/>
    <property type="molecule type" value="Genomic_DNA"/>
</dbReference>
<dbReference type="RefSeq" id="WP_037927163.1">
    <property type="nucleotide sequence ID" value="NZ_CP054606.1"/>
</dbReference>